<name>A0AAC9LMW4_9FLAO</name>
<dbReference type="RefSeq" id="WP_076734271.1">
    <property type="nucleotide sequence ID" value="NZ_CP019352.1"/>
</dbReference>
<proteinExistence type="predicted"/>
<keyword evidence="2" id="KW-1185">Reference proteome</keyword>
<dbReference type="EMBL" id="CP019352">
    <property type="protein sequence ID" value="APY01369.1"/>
    <property type="molecule type" value="Genomic_DNA"/>
</dbReference>
<reference evidence="1 2" key="1">
    <citation type="submission" date="2017-01" db="EMBL/GenBank/DDBJ databases">
        <title>Complete genome of Lacinutrix venerupis DOK2-8 isolated from seawater in Dokdo.</title>
        <authorList>
            <person name="Chi W.-J."/>
            <person name="Kim J.H."/>
        </authorList>
    </citation>
    <scope>NUCLEOTIDE SEQUENCE [LARGE SCALE GENOMIC DNA]</scope>
    <source>
        <strain evidence="1 2">DOK2-8</strain>
    </source>
</reference>
<gene>
    <name evidence="1" type="ORF">BWR22_14015</name>
</gene>
<evidence type="ECO:0000313" key="2">
    <source>
        <dbReference type="Proteomes" id="UP000187506"/>
    </source>
</evidence>
<accession>A0AAC9LMW4</accession>
<organism evidence="1 2">
    <name type="scientific">Lacinutrix venerupis</name>
    <dbReference type="NCBI Taxonomy" id="1486034"/>
    <lineage>
        <taxon>Bacteria</taxon>
        <taxon>Pseudomonadati</taxon>
        <taxon>Bacteroidota</taxon>
        <taxon>Flavobacteriia</taxon>
        <taxon>Flavobacteriales</taxon>
        <taxon>Flavobacteriaceae</taxon>
        <taxon>Lacinutrix</taxon>
    </lineage>
</organism>
<dbReference type="AlphaFoldDB" id="A0AAC9LMW4"/>
<sequence>MKKPIENIPGHPTVWEPISFFNYEVDKNDKKCNKKKRMKMKKNKLSAIFKRIRNFFTETATFANTFYV</sequence>
<evidence type="ECO:0000313" key="1">
    <source>
        <dbReference type="EMBL" id="APY01369.1"/>
    </source>
</evidence>
<protein>
    <submittedName>
        <fullName evidence="1">Uncharacterized protein</fullName>
    </submittedName>
</protein>
<dbReference type="KEGG" id="lvn:BWR22_14015"/>
<dbReference type="Proteomes" id="UP000187506">
    <property type="component" value="Chromosome"/>
</dbReference>